<feature type="transmembrane region" description="Helical" evidence="2">
    <location>
        <begin position="93"/>
        <end position="112"/>
    </location>
</feature>
<keyword evidence="2" id="KW-0812">Transmembrane</keyword>
<dbReference type="GO" id="GO:0031966">
    <property type="term" value="C:mitochondrial membrane"/>
    <property type="evidence" value="ECO:0007669"/>
    <property type="project" value="TreeGrafter"/>
</dbReference>
<sequence>MLSLLRLTSGRLCRRKCPAVPIFPRTSSIINSRFSSLPPNSSYSKRQLSSSSSRRQLEPKQSPEKKDGASSHVTEDPYVYQGPLTAAFRRLKIFSLGSFGLSVTLSPFILFIESNLPMNARLALASIALGTSGLSTALVAWCAKPYVTTIHRFRPDELGSAEEVELTTFTLTLQPRVTKVYDPSFLIETRRPLAKWELAERIVLTRNRTEAVGTNVHPAPGLEETVAETRDSRGDVVGRWVVKWEEGGVGTCHEVGHVVRYFNVHEELLQ</sequence>
<name>A0A067T9G1_GALM3</name>
<feature type="transmembrane region" description="Helical" evidence="2">
    <location>
        <begin position="124"/>
        <end position="143"/>
    </location>
</feature>
<evidence type="ECO:0000313" key="4">
    <source>
        <dbReference type="Proteomes" id="UP000027222"/>
    </source>
</evidence>
<dbReference type="EMBL" id="KL142380">
    <property type="protein sequence ID" value="KDR75643.1"/>
    <property type="molecule type" value="Genomic_DNA"/>
</dbReference>
<protein>
    <submittedName>
        <fullName evidence="3">Uncharacterized protein</fullName>
    </submittedName>
</protein>
<dbReference type="Pfam" id="PF06979">
    <property type="entry name" value="TMEM70"/>
    <property type="match status" value="1"/>
</dbReference>
<evidence type="ECO:0000256" key="1">
    <source>
        <dbReference type="SAM" id="MobiDB-lite"/>
    </source>
</evidence>
<feature type="compositionally biased region" description="Low complexity" evidence="1">
    <location>
        <begin position="41"/>
        <end position="54"/>
    </location>
</feature>
<keyword evidence="2" id="KW-1133">Transmembrane helix</keyword>
<feature type="region of interest" description="Disordered" evidence="1">
    <location>
        <begin position="34"/>
        <end position="74"/>
    </location>
</feature>
<feature type="compositionally biased region" description="Basic and acidic residues" evidence="1">
    <location>
        <begin position="55"/>
        <end position="74"/>
    </location>
</feature>
<proteinExistence type="predicted"/>
<dbReference type="OrthoDB" id="5386199at2759"/>
<dbReference type="Proteomes" id="UP000027222">
    <property type="component" value="Unassembled WGS sequence"/>
</dbReference>
<organism evidence="3 4">
    <name type="scientific">Galerina marginata (strain CBS 339.88)</name>
    <dbReference type="NCBI Taxonomy" id="685588"/>
    <lineage>
        <taxon>Eukaryota</taxon>
        <taxon>Fungi</taxon>
        <taxon>Dikarya</taxon>
        <taxon>Basidiomycota</taxon>
        <taxon>Agaricomycotina</taxon>
        <taxon>Agaricomycetes</taxon>
        <taxon>Agaricomycetidae</taxon>
        <taxon>Agaricales</taxon>
        <taxon>Agaricineae</taxon>
        <taxon>Strophariaceae</taxon>
        <taxon>Galerina</taxon>
    </lineage>
</organism>
<dbReference type="InterPro" id="IPR045325">
    <property type="entry name" value="TMEM70/TMEM186/TMEM223"/>
</dbReference>
<dbReference type="AlphaFoldDB" id="A0A067T9G1"/>
<keyword evidence="2" id="KW-0472">Membrane</keyword>
<dbReference type="PANTHER" id="PTHR13281:SF0">
    <property type="entry name" value="TRANSMEMBRANE PROTEIN 70, MITOCHONDRIAL"/>
    <property type="match status" value="1"/>
</dbReference>
<dbReference type="STRING" id="685588.A0A067T9G1"/>
<dbReference type="PANTHER" id="PTHR13281">
    <property type="entry name" value="TRANSMEMBRANE PROTEIN 70, MITOCHONDRIAL"/>
    <property type="match status" value="1"/>
</dbReference>
<reference evidence="4" key="1">
    <citation type="journal article" date="2014" name="Proc. Natl. Acad. Sci. U.S.A.">
        <title>Extensive sampling of basidiomycete genomes demonstrates inadequacy of the white-rot/brown-rot paradigm for wood decay fungi.</title>
        <authorList>
            <person name="Riley R."/>
            <person name="Salamov A.A."/>
            <person name="Brown D.W."/>
            <person name="Nagy L.G."/>
            <person name="Floudas D."/>
            <person name="Held B.W."/>
            <person name="Levasseur A."/>
            <person name="Lombard V."/>
            <person name="Morin E."/>
            <person name="Otillar R."/>
            <person name="Lindquist E.A."/>
            <person name="Sun H."/>
            <person name="LaButti K.M."/>
            <person name="Schmutz J."/>
            <person name="Jabbour D."/>
            <person name="Luo H."/>
            <person name="Baker S.E."/>
            <person name="Pisabarro A.G."/>
            <person name="Walton J.D."/>
            <person name="Blanchette R.A."/>
            <person name="Henrissat B."/>
            <person name="Martin F."/>
            <person name="Cullen D."/>
            <person name="Hibbett D.S."/>
            <person name="Grigoriev I.V."/>
        </authorList>
    </citation>
    <scope>NUCLEOTIDE SEQUENCE [LARGE SCALE GENOMIC DNA]</scope>
    <source>
        <strain evidence="4">CBS 339.88</strain>
    </source>
</reference>
<dbReference type="HOGENOM" id="CLU_085447_0_0_1"/>
<keyword evidence="4" id="KW-1185">Reference proteome</keyword>
<accession>A0A067T9G1</accession>
<gene>
    <name evidence="3" type="ORF">GALMADRAFT_1330705</name>
</gene>
<dbReference type="InterPro" id="IPR009724">
    <property type="entry name" value="TMEM70"/>
</dbReference>
<evidence type="ECO:0000313" key="3">
    <source>
        <dbReference type="EMBL" id="KDR75643.1"/>
    </source>
</evidence>
<dbReference type="GO" id="GO:0033615">
    <property type="term" value="P:mitochondrial proton-transporting ATP synthase complex assembly"/>
    <property type="evidence" value="ECO:0007669"/>
    <property type="project" value="TreeGrafter"/>
</dbReference>
<evidence type="ECO:0000256" key="2">
    <source>
        <dbReference type="SAM" id="Phobius"/>
    </source>
</evidence>